<feature type="binding site" evidence="4">
    <location>
        <position position="18"/>
    </location>
    <ligand>
        <name>a divalent metal cation</name>
        <dbReference type="ChEBI" id="CHEBI:60240"/>
        <label>1</label>
    </ligand>
</feature>
<dbReference type="PIRSF" id="PIRSF005902">
    <property type="entry name" value="DNase_TatD"/>
    <property type="match status" value="1"/>
</dbReference>
<keyword evidence="2 4" id="KW-0479">Metal-binding</keyword>
<accession>A0AA96CTR4</accession>
<dbReference type="Pfam" id="PF01026">
    <property type="entry name" value="TatD_DNase"/>
    <property type="match status" value="1"/>
</dbReference>
<dbReference type="EMBL" id="CP134844">
    <property type="protein sequence ID" value="WNL13520.1"/>
    <property type="molecule type" value="Genomic_DNA"/>
</dbReference>
<reference evidence="6" key="2">
    <citation type="submission" date="2023-09" db="EMBL/GenBank/DDBJ databases">
        <title>Characterization of Arcobacter Isolates from Retail Chicken Sold in Supermarkets in Tbilisi, Georgia.</title>
        <authorList>
            <person name="Matthias R."/>
            <person name="Zautner A.E."/>
        </authorList>
    </citation>
    <scope>NUCLEOTIDE SEQUENCE</scope>
    <source>
        <strain evidence="6">LEO 108</strain>
        <strain evidence="5">LEO 109</strain>
    </source>
</reference>
<dbReference type="GO" id="GO:0005829">
    <property type="term" value="C:cytosol"/>
    <property type="evidence" value="ECO:0007669"/>
    <property type="project" value="TreeGrafter"/>
</dbReference>
<evidence type="ECO:0000256" key="1">
    <source>
        <dbReference type="ARBA" id="ARBA00009275"/>
    </source>
</evidence>
<dbReference type="GO" id="GO:0016788">
    <property type="term" value="F:hydrolase activity, acting on ester bonds"/>
    <property type="evidence" value="ECO:0007669"/>
    <property type="project" value="InterPro"/>
</dbReference>
<dbReference type="PANTHER" id="PTHR46124">
    <property type="entry name" value="D-AMINOACYL-TRNA DEACYLASE"/>
    <property type="match status" value="1"/>
</dbReference>
<dbReference type="InterPro" id="IPR032466">
    <property type="entry name" value="Metal_Hydrolase"/>
</dbReference>
<dbReference type="NCBIfam" id="TIGR00010">
    <property type="entry name" value="YchF/TatD family DNA exonuclease"/>
    <property type="match status" value="1"/>
</dbReference>
<dbReference type="EMBL" id="CP134845">
    <property type="protein sequence ID" value="WNL15681.1"/>
    <property type="molecule type" value="Genomic_DNA"/>
</dbReference>
<evidence type="ECO:0000256" key="3">
    <source>
        <dbReference type="ARBA" id="ARBA00022801"/>
    </source>
</evidence>
<dbReference type="PROSITE" id="PS01137">
    <property type="entry name" value="TATD_1"/>
    <property type="match status" value="1"/>
</dbReference>
<evidence type="ECO:0000256" key="2">
    <source>
        <dbReference type="ARBA" id="ARBA00022723"/>
    </source>
</evidence>
<reference evidence="7" key="1">
    <citation type="submission" date="2023-09" db="EMBL/GenBank/DDBJ databases">
        <title>Arcobacter tbilisiensis sp. nov. isolated from chicken meat in Tbilisi, Georgia.</title>
        <authorList>
            <person name="Matthias R."/>
            <person name="Zautner A.E."/>
        </authorList>
    </citation>
    <scope>NUCLEOTIDE SEQUENCE</scope>
    <source>
        <strain evidence="7">LEO 74</strain>
    </source>
</reference>
<organism evidence="6">
    <name type="scientific">Arcobacter sp. AZ-2023</name>
    <dbReference type="NCBI Taxonomy" id="3074453"/>
    <lineage>
        <taxon>Bacteria</taxon>
        <taxon>Pseudomonadati</taxon>
        <taxon>Campylobacterota</taxon>
        <taxon>Epsilonproteobacteria</taxon>
        <taxon>Campylobacterales</taxon>
        <taxon>Arcobacteraceae</taxon>
        <taxon>Arcobacter</taxon>
    </lineage>
</organism>
<evidence type="ECO:0000313" key="5">
    <source>
        <dbReference type="EMBL" id="WNL13520.1"/>
    </source>
</evidence>
<evidence type="ECO:0000313" key="6">
    <source>
        <dbReference type="EMBL" id="WNL15681.1"/>
    </source>
</evidence>
<feature type="binding site" evidence="4">
    <location>
        <position position="167"/>
    </location>
    <ligand>
        <name>a divalent metal cation</name>
        <dbReference type="ChEBI" id="CHEBI:60240"/>
        <label>2</label>
    </ligand>
</feature>
<feature type="binding site" evidence="4">
    <location>
        <position position="216"/>
    </location>
    <ligand>
        <name>a divalent metal cation</name>
        <dbReference type="ChEBI" id="CHEBI:60240"/>
        <label>1</label>
    </ligand>
</feature>
<dbReference type="PANTHER" id="PTHR46124:SF2">
    <property type="entry name" value="D-AMINOACYL-TRNA DEACYLASE"/>
    <property type="match status" value="1"/>
</dbReference>
<dbReference type="EMBL" id="CP134851">
    <property type="protein sequence ID" value="WNL24540.1"/>
    <property type="molecule type" value="Genomic_DNA"/>
</dbReference>
<feature type="binding site" evidence="4">
    <location>
        <position position="99"/>
    </location>
    <ligand>
        <name>a divalent metal cation</name>
        <dbReference type="ChEBI" id="CHEBI:60240"/>
        <label>1</label>
    </ligand>
</feature>
<evidence type="ECO:0000256" key="4">
    <source>
        <dbReference type="PIRSR" id="PIRSR005902-1"/>
    </source>
</evidence>
<sequence>MKDFYLKGLKIIIDTHCHLDNEAYLSDIDGVITNAKESGVNAFLIPGASFETLKRAIDLSEKYDEVFFAVGIHPYDIDEYDEAVIEEYVNHPKCIAIGECGLDYYRLPDNEIEKQENIKKQKEVFISQINLAKKYKKPLIIHIREASNDSREILEKYASKELGGVLHCFNASAHLLPLANMNFYFGIGGVVTFKNAKKLIDILPQIPKEKLLIETDAPYLTPHPYRGVRNEPYYTKYVAQKMAEILNISDEEIQSITTNNAKNLFKEFSNIS</sequence>
<dbReference type="FunFam" id="3.20.20.140:FF:000005">
    <property type="entry name" value="TatD family hydrolase"/>
    <property type="match status" value="1"/>
</dbReference>
<keyword evidence="3 6" id="KW-0378">Hydrolase</keyword>
<gene>
    <name evidence="6" type="ORF">RJG51_02485</name>
    <name evidence="5" type="ORF">RJG52_06740</name>
    <name evidence="7" type="ORF">RJG55_06740</name>
</gene>
<dbReference type="GO" id="GO:0004536">
    <property type="term" value="F:DNA nuclease activity"/>
    <property type="evidence" value="ECO:0007669"/>
    <property type="project" value="InterPro"/>
</dbReference>
<dbReference type="GO" id="GO:0046872">
    <property type="term" value="F:metal ion binding"/>
    <property type="evidence" value="ECO:0007669"/>
    <property type="project" value="UniProtKB-KW"/>
</dbReference>
<dbReference type="InterPro" id="IPR001130">
    <property type="entry name" value="TatD-like"/>
</dbReference>
<comment type="similarity">
    <text evidence="1">Belongs to the metallo-dependent hydrolases superfamily. TatD-type hydrolase family.</text>
</comment>
<dbReference type="Gene3D" id="3.20.20.140">
    <property type="entry name" value="Metal-dependent hydrolases"/>
    <property type="match status" value="1"/>
</dbReference>
<proteinExistence type="inferred from homology"/>
<dbReference type="CDD" id="cd01310">
    <property type="entry name" value="TatD_DNAse"/>
    <property type="match status" value="1"/>
</dbReference>
<feature type="binding site" evidence="4">
    <location>
        <position position="142"/>
    </location>
    <ligand>
        <name>a divalent metal cation</name>
        <dbReference type="ChEBI" id="CHEBI:60240"/>
        <label>2</label>
    </ligand>
</feature>
<dbReference type="AlphaFoldDB" id="A0AA96CTR4"/>
<evidence type="ECO:0000313" key="7">
    <source>
        <dbReference type="EMBL" id="WNL24540.1"/>
    </source>
</evidence>
<dbReference type="SUPFAM" id="SSF51556">
    <property type="entry name" value="Metallo-dependent hydrolases"/>
    <property type="match status" value="1"/>
</dbReference>
<name>A0AA96CTR4_9BACT</name>
<dbReference type="InterPro" id="IPR015991">
    <property type="entry name" value="TatD/YcfH-like"/>
</dbReference>
<protein>
    <submittedName>
        <fullName evidence="6">TatD family hydrolase</fullName>
    </submittedName>
</protein>
<dbReference type="InterPro" id="IPR018228">
    <property type="entry name" value="DNase_TatD-rel_CS"/>
</dbReference>
<feature type="binding site" evidence="4">
    <location>
        <position position="16"/>
    </location>
    <ligand>
        <name>a divalent metal cation</name>
        <dbReference type="ChEBI" id="CHEBI:60240"/>
        <label>1</label>
    </ligand>
</feature>